<dbReference type="AlphaFoldDB" id="A0A917LI87"/>
<name>A0A917LI87_9BACI</name>
<dbReference type="EMBL" id="BMJT01000007">
    <property type="protein sequence ID" value="GGG27461.1"/>
    <property type="molecule type" value="Genomic_DNA"/>
</dbReference>
<accession>A0A917LI87</accession>
<organism evidence="2 3">
    <name type="scientific">Lysinibacillus alkalisoli</name>
    <dbReference type="NCBI Taxonomy" id="1911548"/>
    <lineage>
        <taxon>Bacteria</taxon>
        <taxon>Bacillati</taxon>
        <taxon>Bacillota</taxon>
        <taxon>Bacilli</taxon>
        <taxon>Bacillales</taxon>
        <taxon>Bacillaceae</taxon>
        <taxon>Lysinibacillus</taxon>
    </lineage>
</organism>
<keyword evidence="1" id="KW-0472">Membrane</keyword>
<sequence>MLQLMQEIWIGTADFYMYMLLFVILLAISYALSTSTAKLPFLKPTLCALRQININVVYFISRLIPNEAVFVWVMRRQRRIAQQTDDEVPTNSYY</sequence>
<keyword evidence="1" id="KW-0812">Transmembrane</keyword>
<reference evidence="2" key="1">
    <citation type="journal article" date="2014" name="Int. J. Syst. Evol. Microbiol.">
        <title>Complete genome sequence of Corynebacterium casei LMG S-19264T (=DSM 44701T), isolated from a smear-ripened cheese.</title>
        <authorList>
            <consortium name="US DOE Joint Genome Institute (JGI-PGF)"/>
            <person name="Walter F."/>
            <person name="Albersmeier A."/>
            <person name="Kalinowski J."/>
            <person name="Ruckert C."/>
        </authorList>
    </citation>
    <scope>NUCLEOTIDE SEQUENCE</scope>
    <source>
        <strain evidence="2">CGMCC 1.15760</strain>
    </source>
</reference>
<evidence type="ECO:0000313" key="2">
    <source>
        <dbReference type="EMBL" id="GGG27461.1"/>
    </source>
</evidence>
<gene>
    <name evidence="2" type="ORF">GCM10007425_22510</name>
</gene>
<keyword evidence="1" id="KW-1133">Transmembrane helix</keyword>
<reference evidence="2" key="2">
    <citation type="submission" date="2020-09" db="EMBL/GenBank/DDBJ databases">
        <authorList>
            <person name="Sun Q."/>
            <person name="Zhou Y."/>
        </authorList>
    </citation>
    <scope>NUCLEOTIDE SEQUENCE</scope>
    <source>
        <strain evidence="2">CGMCC 1.15760</strain>
    </source>
</reference>
<dbReference type="Proteomes" id="UP000616608">
    <property type="component" value="Unassembled WGS sequence"/>
</dbReference>
<proteinExistence type="predicted"/>
<feature type="transmembrane region" description="Helical" evidence="1">
    <location>
        <begin position="52"/>
        <end position="73"/>
    </location>
</feature>
<dbReference type="RefSeq" id="WP_188615157.1">
    <property type="nucleotide sequence ID" value="NZ_BMJT01000007.1"/>
</dbReference>
<feature type="transmembrane region" description="Helical" evidence="1">
    <location>
        <begin position="15"/>
        <end position="32"/>
    </location>
</feature>
<evidence type="ECO:0000313" key="3">
    <source>
        <dbReference type="Proteomes" id="UP000616608"/>
    </source>
</evidence>
<keyword evidence="3" id="KW-1185">Reference proteome</keyword>
<protein>
    <submittedName>
        <fullName evidence="2">Uncharacterized protein</fullName>
    </submittedName>
</protein>
<comment type="caution">
    <text evidence="2">The sequence shown here is derived from an EMBL/GenBank/DDBJ whole genome shotgun (WGS) entry which is preliminary data.</text>
</comment>
<evidence type="ECO:0000256" key="1">
    <source>
        <dbReference type="SAM" id="Phobius"/>
    </source>
</evidence>